<dbReference type="EMBL" id="CP044463">
    <property type="protein sequence ID" value="QIC66479.1"/>
    <property type="molecule type" value="Genomic_DNA"/>
</dbReference>
<sequence>MNKKIHLSAISLLMVASSITNATDDVNDLCNKSDITIAYFNGVLTDEKTARKNLNEIEERYSDQSPSGENIKYQVMYNKSQFLSDFVETFYQRFSEETIGDRWELYTEIIKQQFQNNNGKTWLGHINDALTVIATVPRFAFDLIQREVVDSIVAALKLTAPIAERETYLKHERDLQQSLLEGNKVIMIAHSQGNLFVNKAYQYSISKTDSSAVGVIHVAPASIKLNGNHILADQDLVINGLRLSGSVPSNTHSIPVYKPFGNNFGRDAFGHGFLETYTNHNFPMYSALDSEVNNLFNTLKAPSKITETGFFNVMLTWDGLGDVDLHVVEPSGNKVMFSNPIGGSGYLDIDNTYANGPEHYFASCDATKLQTGAYRVGLANYSRADGRVATLQVKSQTGVSHNKSFVMGQSTGSATGINAFTLNVSKDEETGRYKVLVAE</sequence>
<dbReference type="Proteomes" id="UP000503505">
    <property type="component" value="Chromosome"/>
</dbReference>
<keyword evidence="1" id="KW-0732">Signal</keyword>
<protein>
    <submittedName>
        <fullName evidence="2">Uncharacterized protein</fullName>
    </submittedName>
</protein>
<dbReference type="RefSeq" id="WP_005223114.1">
    <property type="nucleotide sequence ID" value="NZ_CP044463.1"/>
</dbReference>
<feature type="chain" id="PRO_5042052110" evidence="1">
    <location>
        <begin position="23"/>
        <end position="439"/>
    </location>
</feature>
<name>A0AAE6WVB5_9GAMM</name>
<dbReference type="AlphaFoldDB" id="A0AAE6WVB5"/>
<evidence type="ECO:0000313" key="2">
    <source>
        <dbReference type="EMBL" id="QIC66479.1"/>
    </source>
</evidence>
<proteinExistence type="predicted"/>
<feature type="signal peptide" evidence="1">
    <location>
        <begin position="1"/>
        <end position="22"/>
    </location>
</feature>
<reference evidence="2 3" key="1">
    <citation type="submission" date="2019-09" db="EMBL/GenBank/DDBJ databases">
        <title>Non-baumannii Acinetobacter spp. carrying blaNDM-1 isolated in China.</title>
        <authorList>
            <person name="Cui C."/>
            <person name="Chen C."/>
            <person name="Sun J."/>
            <person name="Liu Y."/>
        </authorList>
    </citation>
    <scope>NUCLEOTIDE SEQUENCE [LARGE SCALE GENOMIC DNA]</scope>
    <source>
        <strain evidence="2 3">HZE23-1</strain>
    </source>
</reference>
<accession>A0AAE6WVB5</accession>
<gene>
    <name evidence="2" type="ORF">FSC10_03470</name>
</gene>
<evidence type="ECO:0000313" key="3">
    <source>
        <dbReference type="Proteomes" id="UP000503505"/>
    </source>
</evidence>
<organism evidence="2 3">
    <name type="scientific">Acinetobacter schindleri</name>
    <dbReference type="NCBI Taxonomy" id="108981"/>
    <lineage>
        <taxon>Bacteria</taxon>
        <taxon>Pseudomonadati</taxon>
        <taxon>Pseudomonadota</taxon>
        <taxon>Gammaproteobacteria</taxon>
        <taxon>Moraxellales</taxon>
        <taxon>Moraxellaceae</taxon>
        <taxon>Acinetobacter</taxon>
    </lineage>
</organism>
<evidence type="ECO:0000256" key="1">
    <source>
        <dbReference type="SAM" id="SignalP"/>
    </source>
</evidence>